<name>A0A7X5QTH9_9GAMM</name>
<evidence type="ECO:0000313" key="3">
    <source>
        <dbReference type="EMBL" id="NID15143.1"/>
    </source>
</evidence>
<dbReference type="InterPro" id="IPR050563">
    <property type="entry name" value="4-hydroxybenzoyl-CoA_TE"/>
</dbReference>
<dbReference type="SUPFAM" id="SSF54637">
    <property type="entry name" value="Thioesterase/thiol ester dehydrase-isomerase"/>
    <property type="match status" value="1"/>
</dbReference>
<keyword evidence="4" id="KW-1185">Reference proteome</keyword>
<dbReference type="RefSeq" id="WP_166698913.1">
    <property type="nucleotide sequence ID" value="NZ_JAAQTL010000001.1"/>
</dbReference>
<organism evidence="3 4">
    <name type="scientific">Luteibacter yeojuensis</name>
    <dbReference type="NCBI Taxonomy" id="345309"/>
    <lineage>
        <taxon>Bacteria</taxon>
        <taxon>Pseudomonadati</taxon>
        <taxon>Pseudomonadota</taxon>
        <taxon>Gammaproteobacteria</taxon>
        <taxon>Lysobacterales</taxon>
        <taxon>Rhodanobacteraceae</taxon>
        <taxon>Luteibacter</taxon>
    </lineage>
</organism>
<dbReference type="Gene3D" id="3.10.129.10">
    <property type="entry name" value="Hotdog Thioesterase"/>
    <property type="match status" value="1"/>
</dbReference>
<protein>
    <submittedName>
        <fullName evidence="3">Acyl-CoA thioesterase</fullName>
    </submittedName>
</protein>
<dbReference type="PANTHER" id="PTHR31793">
    <property type="entry name" value="4-HYDROXYBENZOYL-COA THIOESTERASE FAMILY MEMBER"/>
    <property type="match status" value="1"/>
</dbReference>
<comment type="caution">
    <text evidence="3">The sequence shown here is derived from an EMBL/GenBank/DDBJ whole genome shotgun (WGS) entry which is preliminary data.</text>
</comment>
<dbReference type="CDD" id="cd00586">
    <property type="entry name" value="4HBT"/>
    <property type="match status" value="1"/>
</dbReference>
<dbReference type="GO" id="GO:0047617">
    <property type="term" value="F:fatty acyl-CoA hydrolase activity"/>
    <property type="evidence" value="ECO:0007669"/>
    <property type="project" value="TreeGrafter"/>
</dbReference>
<dbReference type="Proteomes" id="UP000518878">
    <property type="component" value="Unassembled WGS sequence"/>
</dbReference>
<accession>A0A7X5QTH9</accession>
<evidence type="ECO:0000313" key="4">
    <source>
        <dbReference type="Proteomes" id="UP000518878"/>
    </source>
</evidence>
<sequence length="168" mass="19217">MSFEELVPESSYIVRFSDCDPFGHLNNARYIDYFINAREDHLRDTYDMDLADYAKEGLGWVVSGHDIVYVRPANYNERIVIRSSLIAMDANRLWVEMTMLNAEGTQLKAMLWSRFTPIDVRTGRRCEHPDSFIDSFKRLVLPQAAPGESLQERASRLAKALKAAEPAA</sequence>
<dbReference type="Pfam" id="PF13279">
    <property type="entry name" value="4HBT_2"/>
    <property type="match status" value="1"/>
</dbReference>
<reference evidence="3 4" key="1">
    <citation type="journal article" date="2006" name="Int. J. Syst. Evol. Microbiol.">
        <title>Dyella yeojuensis sp. nov., isolated from greenhouse soil in Korea.</title>
        <authorList>
            <person name="Kim B.Y."/>
            <person name="Weon H.Y."/>
            <person name="Lee K.H."/>
            <person name="Seok S.J."/>
            <person name="Kwon S.W."/>
            <person name="Go S.J."/>
            <person name="Stackebrandt E."/>
        </authorList>
    </citation>
    <scope>NUCLEOTIDE SEQUENCE [LARGE SCALE GENOMIC DNA]</scope>
    <source>
        <strain evidence="3 4">DSM 17673</strain>
    </source>
</reference>
<keyword evidence="2" id="KW-0378">Hydrolase</keyword>
<dbReference type="EMBL" id="JAAQTL010000001">
    <property type="protein sequence ID" value="NID15143.1"/>
    <property type="molecule type" value="Genomic_DNA"/>
</dbReference>
<proteinExistence type="inferred from homology"/>
<evidence type="ECO:0000256" key="2">
    <source>
        <dbReference type="ARBA" id="ARBA00022801"/>
    </source>
</evidence>
<evidence type="ECO:0000256" key="1">
    <source>
        <dbReference type="ARBA" id="ARBA00005953"/>
    </source>
</evidence>
<comment type="similarity">
    <text evidence="1">Belongs to the 4-hydroxybenzoyl-CoA thioesterase family.</text>
</comment>
<dbReference type="PANTHER" id="PTHR31793:SF27">
    <property type="entry name" value="NOVEL THIOESTERASE SUPERFAMILY DOMAIN AND SAPOSIN A-TYPE DOMAIN CONTAINING PROTEIN (0610012H03RIK)"/>
    <property type="match status" value="1"/>
</dbReference>
<dbReference type="AlphaFoldDB" id="A0A7X5QTH9"/>
<dbReference type="InterPro" id="IPR029069">
    <property type="entry name" value="HotDog_dom_sf"/>
</dbReference>
<gene>
    <name evidence="3" type="ORF">HBF32_06630</name>
</gene>